<evidence type="ECO:0000256" key="1">
    <source>
        <dbReference type="RuleBase" id="RU004430"/>
    </source>
</evidence>
<feature type="transmembrane region" description="Helical" evidence="1">
    <location>
        <begin position="6"/>
        <end position="25"/>
    </location>
</feature>
<reference evidence="2" key="1">
    <citation type="journal article" date="2019" name="Phycologia">
        <title>Chloroplast and mitochondrial genomes of Balbiania investiens (Balbianiales, Nemaliophycidae).</title>
        <authorList>
            <person name="Evans J.R."/>
            <person name="StAmour N."/>
            <person name="Verbruggen H."/>
            <person name="Salomaki E.D."/>
            <person name="Vis M.L."/>
        </authorList>
    </citation>
    <scope>NUCLEOTIDE SEQUENCE</scope>
</reference>
<keyword evidence="1" id="KW-0812">Transmembrane</keyword>
<keyword evidence="1" id="KW-1278">Translocase</keyword>
<feature type="transmembrane region" description="Helical" evidence="1">
    <location>
        <begin position="151"/>
        <end position="174"/>
    </location>
</feature>
<dbReference type="PANTHER" id="PTHR33269">
    <property type="entry name" value="NADH-UBIQUINONE OXIDOREDUCTASE CHAIN 6"/>
    <property type="match status" value="1"/>
</dbReference>
<accession>A0A4D6BLZ6</accession>
<feature type="transmembrane region" description="Helical" evidence="1">
    <location>
        <begin position="32"/>
        <end position="49"/>
    </location>
</feature>
<name>A0A4D6BLZ6_9FLOR</name>
<comment type="similarity">
    <text evidence="1">Belongs to the complex I subunit 6 family.</text>
</comment>
<feature type="transmembrane region" description="Helical" evidence="1">
    <location>
        <begin position="89"/>
        <end position="110"/>
    </location>
</feature>
<proteinExistence type="inferred from homology"/>
<organism evidence="2">
    <name type="scientific">Balbiania investiens</name>
    <dbReference type="NCBI Taxonomy" id="111861"/>
    <lineage>
        <taxon>Eukaryota</taxon>
        <taxon>Rhodophyta</taxon>
        <taxon>Florideophyceae</taxon>
        <taxon>Nemaliophycidae</taxon>
        <taxon>Balbianiales</taxon>
        <taxon>Balbianiaceae</taxon>
        <taxon>Balbiania</taxon>
    </lineage>
</organism>
<keyword evidence="1" id="KW-0679">Respiratory chain</keyword>
<dbReference type="NCBIfam" id="NF005164">
    <property type="entry name" value="PRK06638.1-4"/>
    <property type="match status" value="1"/>
</dbReference>
<keyword evidence="1" id="KW-0249">Electron transport</keyword>
<dbReference type="InterPro" id="IPR042106">
    <property type="entry name" value="Nuo/plastoQ_OxRdtase_6_NuoJ"/>
</dbReference>
<dbReference type="Gene3D" id="1.20.120.1200">
    <property type="entry name" value="NADH-ubiquinone/plastoquinone oxidoreductase chain 6, subunit NuoJ"/>
    <property type="match status" value="1"/>
</dbReference>
<dbReference type="InterPro" id="IPR001457">
    <property type="entry name" value="NADH_UbQ/plastoQ_OxRdtase_su6"/>
</dbReference>
<keyword evidence="1" id="KW-0472">Membrane</keyword>
<comment type="function">
    <text evidence="1">Core subunit of the mitochondrial membrane respiratory chain NADH dehydrogenase (Complex I) which catalyzes electron transfer from NADH through the respiratory chain, using ubiquinone as an electron acceptor. Essential for the catalytic activity and assembly of complex I.</text>
</comment>
<geneLocation type="mitochondrion" evidence="2"/>
<dbReference type="GO" id="GO:0008137">
    <property type="term" value="F:NADH dehydrogenase (ubiquinone) activity"/>
    <property type="evidence" value="ECO:0007669"/>
    <property type="project" value="UniProtKB-UniRule"/>
</dbReference>
<keyword evidence="1" id="KW-0813">Transport</keyword>
<keyword evidence="1" id="KW-0520">NAD</keyword>
<comment type="subcellular location">
    <subcellularLocation>
        <location evidence="1">Mitochondrion membrane</location>
        <topology evidence="1">Multi-pass membrane protein</topology>
    </subcellularLocation>
</comment>
<keyword evidence="1" id="KW-1133">Transmembrane helix</keyword>
<feature type="transmembrane region" description="Helical" evidence="1">
    <location>
        <begin position="55"/>
        <end position="77"/>
    </location>
</feature>
<dbReference type="EMBL" id="MH026109">
    <property type="protein sequence ID" value="QBX88735.1"/>
    <property type="molecule type" value="Genomic_DNA"/>
</dbReference>
<dbReference type="Pfam" id="PF00499">
    <property type="entry name" value="Oxidored_q3"/>
    <property type="match status" value="1"/>
</dbReference>
<gene>
    <name evidence="2" type="primary">nad6</name>
</gene>
<dbReference type="GO" id="GO:0031966">
    <property type="term" value="C:mitochondrial membrane"/>
    <property type="evidence" value="ECO:0007669"/>
    <property type="project" value="UniProtKB-SubCell"/>
</dbReference>
<comment type="catalytic activity">
    <reaction evidence="1">
        <text>a ubiquinone + NADH + 5 H(+)(in) = a ubiquinol + NAD(+) + 4 H(+)(out)</text>
        <dbReference type="Rhea" id="RHEA:29091"/>
        <dbReference type="Rhea" id="RHEA-COMP:9565"/>
        <dbReference type="Rhea" id="RHEA-COMP:9566"/>
        <dbReference type="ChEBI" id="CHEBI:15378"/>
        <dbReference type="ChEBI" id="CHEBI:16389"/>
        <dbReference type="ChEBI" id="CHEBI:17976"/>
        <dbReference type="ChEBI" id="CHEBI:57540"/>
        <dbReference type="ChEBI" id="CHEBI:57945"/>
        <dbReference type="EC" id="7.1.1.2"/>
    </reaction>
</comment>
<dbReference type="AlphaFoldDB" id="A0A4D6BLZ6"/>
<keyword evidence="1" id="KW-0830">Ubiquinone</keyword>
<evidence type="ECO:0000313" key="2">
    <source>
        <dbReference type="EMBL" id="QBX88735.1"/>
    </source>
</evidence>
<keyword evidence="1 2" id="KW-0496">Mitochondrion</keyword>
<dbReference type="EC" id="7.1.1.2" evidence="1"/>
<sequence length="204" mass="23169">MNNEFMLFYVFSSFSLVSAIMVIGLSNAVHSVLFLIMVFCNVVGLLLLLGAEFLAFMLLIVYVGAIAVLFLFVIMMLNIKVVTFKSISWSTIPIGLIFFFSFVFQFIAIVDTNFEINVLFQDTQALWTNWVLENNNLTIVEVIGNVLYTKYSFIFLTSGFVLLIAMIGSIVLTLHQRSNVKKQIMNKQLTRNPMGVVKFTTLRK</sequence>
<protein>
    <recommendedName>
        <fullName evidence="1">NADH-ubiquinone oxidoreductase chain 6</fullName>
        <ecNumber evidence="1">7.1.1.2</ecNumber>
    </recommendedName>
</protein>
<dbReference type="PANTHER" id="PTHR33269:SF17">
    <property type="entry name" value="NADH-UBIQUINONE OXIDOREDUCTASE CHAIN 6"/>
    <property type="match status" value="1"/>
</dbReference>